<keyword evidence="5" id="KW-0378">Hydrolase</keyword>
<dbReference type="RefSeq" id="WP_184093527.1">
    <property type="nucleotide sequence ID" value="NZ_AP023367.1"/>
</dbReference>
<dbReference type="GO" id="GO:0008270">
    <property type="term" value="F:zinc ion binding"/>
    <property type="evidence" value="ECO:0007669"/>
    <property type="project" value="TreeGrafter"/>
</dbReference>
<dbReference type="GO" id="GO:0005525">
    <property type="term" value="F:GTP binding"/>
    <property type="evidence" value="ECO:0007669"/>
    <property type="project" value="UniProtKB-KW"/>
</dbReference>
<dbReference type="Pfam" id="PF02492">
    <property type="entry name" value="cobW"/>
    <property type="match status" value="1"/>
</dbReference>
<evidence type="ECO:0000256" key="5">
    <source>
        <dbReference type="ARBA" id="ARBA00022801"/>
    </source>
</evidence>
<evidence type="ECO:0000313" key="8">
    <source>
        <dbReference type="EMBL" id="BCJ93903.1"/>
    </source>
</evidence>
<evidence type="ECO:0000256" key="2">
    <source>
        <dbReference type="ARBA" id="ARBA00022596"/>
    </source>
</evidence>
<organism evidence="8 9">
    <name type="scientific">Anaerocolumna cellulosilytica</name>
    <dbReference type="NCBI Taxonomy" id="433286"/>
    <lineage>
        <taxon>Bacteria</taxon>
        <taxon>Bacillati</taxon>
        <taxon>Bacillota</taxon>
        <taxon>Clostridia</taxon>
        <taxon>Lachnospirales</taxon>
        <taxon>Lachnospiraceae</taxon>
        <taxon>Anaerocolumna</taxon>
    </lineage>
</organism>
<keyword evidence="3" id="KW-0479">Metal-binding</keyword>
<dbReference type="EMBL" id="AP023367">
    <property type="protein sequence ID" value="BCJ93903.1"/>
    <property type="molecule type" value="Genomic_DNA"/>
</dbReference>
<keyword evidence="9" id="KW-1185">Reference proteome</keyword>
<dbReference type="PANTHER" id="PTHR30134">
    <property type="entry name" value="HYDROGENASE PROTEIN ASSEMBLY PROTEIN, NICKEL CHAPERONE"/>
    <property type="match status" value="1"/>
</dbReference>
<protein>
    <submittedName>
        <fullName evidence="8">Hydrogenase accessory protein HypB</fullName>
    </submittedName>
</protein>
<evidence type="ECO:0000256" key="7">
    <source>
        <dbReference type="ARBA" id="ARBA00023134"/>
    </source>
</evidence>
<gene>
    <name evidence="8" type="primary">hypB</name>
    <name evidence="8" type="ORF">acsn021_14720</name>
</gene>
<dbReference type="Proteomes" id="UP000515561">
    <property type="component" value="Chromosome"/>
</dbReference>
<dbReference type="Gene3D" id="3.40.50.300">
    <property type="entry name" value="P-loop containing nucleotide triphosphate hydrolases"/>
    <property type="match status" value="1"/>
</dbReference>
<dbReference type="InterPro" id="IPR003495">
    <property type="entry name" value="CobW/HypB/UreG_nucleotide-bd"/>
</dbReference>
<dbReference type="GO" id="GO:0051604">
    <property type="term" value="P:protein maturation"/>
    <property type="evidence" value="ECO:0007669"/>
    <property type="project" value="InterPro"/>
</dbReference>
<sequence>MEEFKILEIKASVFKDNDQQAQKLRQELKEKNRYLLNLMSSPGAGKTTTLTRTIYALQEDFKIGVMEADIDSDVDARTIQKTGAKVIQLHTGGMCHLDAEMTRQGLDGLDAADADLVILENVGNLVCPAEFDTGAVKNAMILSVPEGDDKPLKYPLMFSICDVVLLNKIDVMPHFNFDLEKCILNIKSRNPHAKIIPISALTGEGMDEWTDWLRKEVNLWTN</sequence>
<dbReference type="PIRSF" id="PIRSF005624">
    <property type="entry name" value="Ni-bind_GTPase"/>
    <property type="match status" value="1"/>
</dbReference>
<keyword evidence="2" id="KW-0533">Nickel</keyword>
<dbReference type="AlphaFoldDB" id="A0A6S6QRD4"/>
<evidence type="ECO:0000256" key="1">
    <source>
        <dbReference type="ARBA" id="ARBA00006211"/>
    </source>
</evidence>
<dbReference type="CDD" id="cd05390">
    <property type="entry name" value="HypB"/>
    <property type="match status" value="1"/>
</dbReference>
<reference evidence="8 9" key="1">
    <citation type="journal article" date="2016" name="Int. J. Syst. Evol. Microbiol.">
        <title>Descriptions of Anaerotaenia torta gen. nov., sp. nov. and Anaerocolumna cellulosilytica gen. nov., sp. nov. isolated from a methanogenic reactor of cattle waste.</title>
        <authorList>
            <person name="Uek A."/>
            <person name="Ohtaki Y."/>
            <person name="Kaku N."/>
            <person name="Ueki K."/>
        </authorList>
    </citation>
    <scope>NUCLEOTIDE SEQUENCE [LARGE SCALE GENOMIC DNA]</scope>
    <source>
        <strain evidence="8 9">SN021</strain>
    </source>
</reference>
<dbReference type="GO" id="GO:0003924">
    <property type="term" value="F:GTPase activity"/>
    <property type="evidence" value="ECO:0007669"/>
    <property type="project" value="InterPro"/>
</dbReference>
<dbReference type="GO" id="GO:0016151">
    <property type="term" value="F:nickel cation binding"/>
    <property type="evidence" value="ECO:0007669"/>
    <property type="project" value="InterPro"/>
</dbReference>
<keyword evidence="4" id="KW-0547">Nucleotide-binding</keyword>
<dbReference type="InterPro" id="IPR027417">
    <property type="entry name" value="P-loop_NTPase"/>
</dbReference>
<proteinExistence type="inferred from homology"/>
<dbReference type="PANTHER" id="PTHR30134:SF2">
    <property type="entry name" value="HYDROGENASE MATURATION FACTOR HYPB"/>
    <property type="match status" value="1"/>
</dbReference>
<dbReference type="NCBIfam" id="TIGR00073">
    <property type="entry name" value="hypB"/>
    <property type="match status" value="1"/>
</dbReference>
<comment type="similarity">
    <text evidence="1">Belongs to the SIMIBI class G3E GTPase family. HypB/HupM subfamily.</text>
</comment>
<evidence type="ECO:0000313" key="9">
    <source>
        <dbReference type="Proteomes" id="UP000515561"/>
    </source>
</evidence>
<keyword evidence="7" id="KW-0342">GTP-binding</keyword>
<accession>A0A6S6QRD4</accession>
<evidence type="ECO:0000256" key="6">
    <source>
        <dbReference type="ARBA" id="ARBA00022833"/>
    </source>
</evidence>
<evidence type="ECO:0000256" key="3">
    <source>
        <dbReference type="ARBA" id="ARBA00022723"/>
    </source>
</evidence>
<dbReference type="KEGG" id="acel:acsn021_14720"/>
<dbReference type="SUPFAM" id="SSF52540">
    <property type="entry name" value="P-loop containing nucleoside triphosphate hydrolases"/>
    <property type="match status" value="1"/>
</dbReference>
<name>A0A6S6QRD4_9FIRM</name>
<dbReference type="InterPro" id="IPR004392">
    <property type="entry name" value="Hyd_mat_HypB"/>
</dbReference>
<keyword evidence="6" id="KW-0862">Zinc</keyword>
<evidence type="ECO:0000256" key="4">
    <source>
        <dbReference type="ARBA" id="ARBA00022741"/>
    </source>
</evidence>